<evidence type="ECO:0000256" key="4">
    <source>
        <dbReference type="ARBA" id="ARBA00023242"/>
    </source>
</evidence>
<evidence type="ECO:0000313" key="7">
    <source>
        <dbReference type="Proteomes" id="UP001249851"/>
    </source>
</evidence>
<accession>A0AAD9Q428</accession>
<feature type="domain" description="Helicase ATP-binding" evidence="5">
    <location>
        <begin position="41"/>
        <end position="163"/>
    </location>
</feature>
<evidence type="ECO:0000256" key="1">
    <source>
        <dbReference type="ARBA" id="ARBA00005446"/>
    </source>
</evidence>
<dbReference type="GO" id="GO:0005634">
    <property type="term" value="C:nucleus"/>
    <property type="evidence" value="ECO:0007669"/>
    <property type="project" value="TreeGrafter"/>
</dbReference>
<comment type="caution">
    <text evidence="6">The sequence shown here is derived from an EMBL/GenBank/DDBJ whole genome shotgun (WGS) entry which is preliminary data.</text>
</comment>
<dbReference type="GO" id="GO:0000724">
    <property type="term" value="P:double-strand break repair via homologous recombination"/>
    <property type="evidence" value="ECO:0007669"/>
    <property type="project" value="TreeGrafter"/>
</dbReference>
<keyword evidence="4" id="KW-0539">Nucleus</keyword>
<dbReference type="GO" id="GO:0005694">
    <property type="term" value="C:chromosome"/>
    <property type="evidence" value="ECO:0007669"/>
    <property type="project" value="TreeGrafter"/>
</dbReference>
<sequence>MADLMERDVEANFEHILMEILLELKDKGRKITLKDEQRKAVKQLYGKKDLVAVLPTGFGKSLIFQLLVLLENRNRNGHSQTASVLVICPLTSIINDQIMEVESMGLSACNLSEKLADLTDVKGGKYHIVYSSGESALDKRFLRSLKKDTVFSRRTVACVVTHD</sequence>
<dbReference type="InterPro" id="IPR027417">
    <property type="entry name" value="P-loop_NTPase"/>
</dbReference>
<evidence type="ECO:0000259" key="5">
    <source>
        <dbReference type="PROSITE" id="PS51192"/>
    </source>
</evidence>
<keyword evidence="3" id="KW-0413">Isomerase</keyword>
<dbReference type="GO" id="GO:0005737">
    <property type="term" value="C:cytoplasm"/>
    <property type="evidence" value="ECO:0007669"/>
    <property type="project" value="TreeGrafter"/>
</dbReference>
<comment type="similarity">
    <text evidence="1">Belongs to the helicase family. RecQ subfamily.</text>
</comment>
<reference evidence="6" key="1">
    <citation type="journal article" date="2023" name="G3 (Bethesda)">
        <title>Whole genome assembly and annotation of the endangered Caribbean coral Acropora cervicornis.</title>
        <authorList>
            <person name="Selwyn J.D."/>
            <person name="Vollmer S.V."/>
        </authorList>
    </citation>
    <scope>NUCLEOTIDE SEQUENCE</scope>
    <source>
        <strain evidence="6">K2</strain>
    </source>
</reference>
<dbReference type="GO" id="GO:0043138">
    <property type="term" value="F:3'-5' DNA helicase activity"/>
    <property type="evidence" value="ECO:0007669"/>
    <property type="project" value="TreeGrafter"/>
</dbReference>
<proteinExistence type="inferred from homology"/>
<keyword evidence="6" id="KW-0347">Helicase</keyword>
<organism evidence="6 7">
    <name type="scientific">Acropora cervicornis</name>
    <name type="common">Staghorn coral</name>
    <dbReference type="NCBI Taxonomy" id="6130"/>
    <lineage>
        <taxon>Eukaryota</taxon>
        <taxon>Metazoa</taxon>
        <taxon>Cnidaria</taxon>
        <taxon>Anthozoa</taxon>
        <taxon>Hexacorallia</taxon>
        <taxon>Scleractinia</taxon>
        <taxon>Astrocoeniina</taxon>
        <taxon>Acroporidae</taxon>
        <taxon>Acropora</taxon>
    </lineage>
</organism>
<dbReference type="PROSITE" id="PS51192">
    <property type="entry name" value="HELICASE_ATP_BIND_1"/>
    <property type="match status" value="1"/>
</dbReference>
<dbReference type="SUPFAM" id="SSF52540">
    <property type="entry name" value="P-loop containing nucleoside triphosphate hydrolases"/>
    <property type="match status" value="1"/>
</dbReference>
<dbReference type="PANTHER" id="PTHR13710">
    <property type="entry name" value="DNA HELICASE RECQ FAMILY MEMBER"/>
    <property type="match status" value="1"/>
</dbReference>
<keyword evidence="7" id="KW-1185">Reference proteome</keyword>
<name>A0AAD9Q428_ACRCE</name>
<dbReference type="GO" id="GO:0003677">
    <property type="term" value="F:DNA binding"/>
    <property type="evidence" value="ECO:0007669"/>
    <property type="project" value="UniProtKB-KW"/>
</dbReference>
<dbReference type="PANTHER" id="PTHR13710:SF153">
    <property type="entry name" value="RECQ-LIKE DNA HELICASE BLM"/>
    <property type="match status" value="1"/>
</dbReference>
<dbReference type="Pfam" id="PF00270">
    <property type="entry name" value="DEAD"/>
    <property type="match status" value="1"/>
</dbReference>
<evidence type="ECO:0000313" key="6">
    <source>
        <dbReference type="EMBL" id="KAK2554169.1"/>
    </source>
</evidence>
<dbReference type="AlphaFoldDB" id="A0AAD9Q428"/>
<dbReference type="GO" id="GO:0005524">
    <property type="term" value="F:ATP binding"/>
    <property type="evidence" value="ECO:0007669"/>
    <property type="project" value="InterPro"/>
</dbReference>
<dbReference type="Proteomes" id="UP001249851">
    <property type="component" value="Unassembled WGS sequence"/>
</dbReference>
<dbReference type="InterPro" id="IPR014001">
    <property type="entry name" value="Helicase_ATP-bd"/>
</dbReference>
<keyword evidence="6" id="KW-0547">Nucleotide-binding</keyword>
<dbReference type="InterPro" id="IPR011545">
    <property type="entry name" value="DEAD/DEAH_box_helicase_dom"/>
</dbReference>
<evidence type="ECO:0000256" key="3">
    <source>
        <dbReference type="ARBA" id="ARBA00023235"/>
    </source>
</evidence>
<gene>
    <name evidence="6" type="ORF">P5673_024526</name>
</gene>
<protein>
    <submittedName>
        <fullName evidence="6">ATP-dependent DNA helicase Q1</fullName>
    </submittedName>
</protein>
<keyword evidence="6" id="KW-0378">Hydrolase</keyword>
<dbReference type="Gene3D" id="3.40.50.300">
    <property type="entry name" value="P-loop containing nucleotide triphosphate hydrolases"/>
    <property type="match status" value="1"/>
</dbReference>
<keyword evidence="6" id="KW-0067">ATP-binding</keyword>
<dbReference type="GO" id="GO:0009378">
    <property type="term" value="F:four-way junction helicase activity"/>
    <property type="evidence" value="ECO:0007669"/>
    <property type="project" value="TreeGrafter"/>
</dbReference>
<reference evidence="6" key="2">
    <citation type="journal article" date="2023" name="Science">
        <title>Genomic signatures of disease resistance in endangered staghorn corals.</title>
        <authorList>
            <person name="Vollmer S.V."/>
            <person name="Selwyn J.D."/>
            <person name="Despard B.A."/>
            <person name="Roesel C.L."/>
        </authorList>
    </citation>
    <scope>NUCLEOTIDE SEQUENCE</scope>
    <source>
        <strain evidence="6">K2</strain>
    </source>
</reference>
<evidence type="ECO:0000256" key="2">
    <source>
        <dbReference type="ARBA" id="ARBA00023125"/>
    </source>
</evidence>
<keyword evidence="2" id="KW-0238">DNA-binding</keyword>
<dbReference type="EMBL" id="JARQWQ010000072">
    <property type="protein sequence ID" value="KAK2554169.1"/>
    <property type="molecule type" value="Genomic_DNA"/>
</dbReference>